<dbReference type="AlphaFoldDB" id="A0A1M7D852"/>
<reference evidence="3 4" key="1">
    <citation type="submission" date="2016-11" db="EMBL/GenBank/DDBJ databases">
        <authorList>
            <person name="Jaros S."/>
            <person name="Januszkiewicz K."/>
            <person name="Wedrychowicz H."/>
        </authorList>
    </citation>
    <scope>NUCLEOTIDE SEQUENCE [LARGE SCALE GENOMIC DNA]</scope>
    <source>
        <strain evidence="3 4">DSM 15929</strain>
    </source>
</reference>
<evidence type="ECO:0000259" key="2">
    <source>
        <dbReference type="Pfam" id="PF11738"/>
    </source>
</evidence>
<evidence type="ECO:0000313" key="4">
    <source>
        <dbReference type="Proteomes" id="UP000184386"/>
    </source>
</evidence>
<organism evidence="3 4">
    <name type="scientific">Anaerocolumna jejuensis DSM 15929</name>
    <dbReference type="NCBI Taxonomy" id="1121322"/>
    <lineage>
        <taxon>Bacteria</taxon>
        <taxon>Bacillati</taxon>
        <taxon>Bacillota</taxon>
        <taxon>Clostridia</taxon>
        <taxon>Lachnospirales</taxon>
        <taxon>Lachnospiraceae</taxon>
        <taxon>Anaerocolumna</taxon>
    </lineage>
</organism>
<proteinExistence type="predicted"/>
<dbReference type="Gene3D" id="3.90.640.20">
    <property type="entry name" value="Heat-shock cognate protein, ATPase"/>
    <property type="match status" value="1"/>
</dbReference>
<feature type="chain" id="PRO_5012297034" evidence="1">
    <location>
        <begin position="34"/>
        <end position="551"/>
    </location>
</feature>
<dbReference type="EMBL" id="FRAC01000051">
    <property type="protein sequence ID" value="SHL75624.1"/>
    <property type="molecule type" value="Genomic_DNA"/>
</dbReference>
<feature type="signal peptide" evidence="1">
    <location>
        <begin position="1"/>
        <end position="33"/>
    </location>
</feature>
<sequence>MKRNIGLRKAALFGLICASVVFCNMSNTKQANASTVNPVSTPAVTSGTQSEKSSNLYPIHVVKDGNDLYGYIDETGSVVIKPSYAGAGNFSEGLAVVNKDETFLVINTKGKVILRSKNYINDFHNGLASFSDSKTYNYGYINKEGKVVLKAAYNFAGNFGKDHTAIVSKSGKYYRINSKGKILNTYSLPTKNAYYDMTDDGYAIYNSTSTFLKGVKDINGKTILKTNYSEITYLGNGLFGVKKKLAADEGYLVSVKPSAIFDKSGKQLTPFKYYDLSGYNNNYASFTDSKYTYLIDKKGNVLSSFPKQEGRGTLTVLGDVVQADIDNKISYFKMDGTSVWKNAETTALPSGITVQSVKVKPNKYVVVYYPKLEGLADTSVQKIINNKLERLFTADRMKLTLKDNLMVDDNFSVEQIKDLLIIRKTGYDDYFGSAHGTPLLFYYFIDTKTGTFYQFKDLFKKDSKYIKTLDNIARKQMKEQEKKDGMSYNNVDGTYVTEKQFFYLSKDTLTLYFDSGAIAPYAAGFPQFNIPFSDIDNLINKDGAFWKSFQE</sequence>
<name>A0A1M7D852_9FIRM</name>
<dbReference type="RefSeq" id="WP_073280503.1">
    <property type="nucleotide sequence ID" value="NZ_FRAC01000051.1"/>
</dbReference>
<dbReference type="PANTHER" id="PTHR37841">
    <property type="entry name" value="GLR2918 PROTEIN"/>
    <property type="match status" value="1"/>
</dbReference>
<protein>
    <submittedName>
        <fullName evidence="3">WG containing repeat-containing protein</fullName>
    </submittedName>
</protein>
<dbReference type="InterPro" id="IPR032774">
    <property type="entry name" value="WG_beta_rep"/>
</dbReference>
<feature type="domain" description="DUF3298" evidence="2">
    <location>
        <begin position="456"/>
        <end position="533"/>
    </location>
</feature>
<dbReference type="Pfam" id="PF14903">
    <property type="entry name" value="WG_beta_rep"/>
    <property type="match status" value="4"/>
</dbReference>
<dbReference type="PANTHER" id="PTHR37841:SF1">
    <property type="entry name" value="DUF3298 DOMAIN-CONTAINING PROTEIN"/>
    <property type="match status" value="1"/>
</dbReference>
<dbReference type="Pfam" id="PF11738">
    <property type="entry name" value="DUF3298"/>
    <property type="match status" value="1"/>
</dbReference>
<dbReference type="Proteomes" id="UP000184386">
    <property type="component" value="Unassembled WGS sequence"/>
</dbReference>
<gene>
    <name evidence="3" type="ORF">SAMN02745136_05630</name>
</gene>
<dbReference type="InterPro" id="IPR037126">
    <property type="entry name" value="PdaC/RsiV-like_sf"/>
</dbReference>
<dbReference type="InterPro" id="IPR021729">
    <property type="entry name" value="DUF3298"/>
</dbReference>
<keyword evidence="4" id="KW-1185">Reference proteome</keyword>
<dbReference type="STRING" id="1121322.SAMN02745136_05630"/>
<evidence type="ECO:0000256" key="1">
    <source>
        <dbReference type="SAM" id="SignalP"/>
    </source>
</evidence>
<evidence type="ECO:0000313" key="3">
    <source>
        <dbReference type="EMBL" id="SHL75624.1"/>
    </source>
</evidence>
<keyword evidence="1" id="KW-0732">Signal</keyword>
<accession>A0A1M7D852</accession>